<name>A0A4D6MG21_VIGUN</name>
<sequence length="185" mass="20829">MPVQFVLVVGPLGSIWSLGPSDRLAYQVHPACLGRQARSARIGRQTHLGRRARLGHWTRLNRRTHHGLQVRLGRRACFGRQVHLGCLARLGLQACPTHLGHRTRSNLLDFQGPFYTSSSSCHSADPGFWPYLTRLGHRTRSIHLGCEAHLGLQVRPVCPDCQARPSRLGRRLRPTRLSRQARLGH</sequence>
<evidence type="ECO:0000313" key="1">
    <source>
        <dbReference type="EMBL" id="QCD99743.1"/>
    </source>
</evidence>
<accession>A0A4D6MG21</accession>
<organism evidence="1 2">
    <name type="scientific">Vigna unguiculata</name>
    <name type="common">Cowpea</name>
    <dbReference type="NCBI Taxonomy" id="3917"/>
    <lineage>
        <taxon>Eukaryota</taxon>
        <taxon>Viridiplantae</taxon>
        <taxon>Streptophyta</taxon>
        <taxon>Embryophyta</taxon>
        <taxon>Tracheophyta</taxon>
        <taxon>Spermatophyta</taxon>
        <taxon>Magnoliopsida</taxon>
        <taxon>eudicotyledons</taxon>
        <taxon>Gunneridae</taxon>
        <taxon>Pentapetalae</taxon>
        <taxon>rosids</taxon>
        <taxon>fabids</taxon>
        <taxon>Fabales</taxon>
        <taxon>Fabaceae</taxon>
        <taxon>Papilionoideae</taxon>
        <taxon>50 kb inversion clade</taxon>
        <taxon>NPAAA clade</taxon>
        <taxon>indigoferoid/millettioid clade</taxon>
        <taxon>Phaseoleae</taxon>
        <taxon>Vigna</taxon>
    </lineage>
</organism>
<keyword evidence="2" id="KW-1185">Reference proteome</keyword>
<proteinExistence type="predicted"/>
<dbReference type="Proteomes" id="UP000501690">
    <property type="component" value="Linkage Group LG7"/>
</dbReference>
<protein>
    <submittedName>
        <fullName evidence="1">Uncharacterized protein</fullName>
    </submittedName>
</protein>
<dbReference type="EMBL" id="CP039351">
    <property type="protein sequence ID" value="QCD99743.1"/>
    <property type="molecule type" value="Genomic_DNA"/>
</dbReference>
<evidence type="ECO:0000313" key="2">
    <source>
        <dbReference type="Proteomes" id="UP000501690"/>
    </source>
</evidence>
<reference evidence="1 2" key="1">
    <citation type="submission" date="2019-04" db="EMBL/GenBank/DDBJ databases">
        <title>An improved genome assembly and genetic linkage map for asparagus bean, Vigna unguiculata ssp. sesquipedialis.</title>
        <authorList>
            <person name="Xia Q."/>
            <person name="Zhang R."/>
            <person name="Dong Y."/>
        </authorList>
    </citation>
    <scope>NUCLEOTIDE SEQUENCE [LARGE SCALE GENOMIC DNA]</scope>
    <source>
        <tissue evidence="1">Leaf</tissue>
    </source>
</reference>
<dbReference type="AlphaFoldDB" id="A0A4D6MG21"/>
<gene>
    <name evidence="1" type="ORF">DEO72_LG7g1028</name>
</gene>